<protein>
    <submittedName>
        <fullName evidence="3">General secretion pathway protein I</fullName>
    </submittedName>
</protein>
<reference evidence="3 5" key="2">
    <citation type="submission" date="2019-03" db="EMBL/GenBank/DDBJ databases">
        <title>Genomic Encyclopedia of Archaeal and Bacterial Type Strains, Phase II (KMG-II): from individual species to whole genera.</title>
        <authorList>
            <person name="Goeker M."/>
        </authorList>
    </citation>
    <scope>NUCLEOTIDE SEQUENCE [LARGE SCALE GENOMIC DNA]</scope>
    <source>
        <strain evidence="3 5">DSM 15594</strain>
    </source>
</reference>
<dbReference type="EMBL" id="SODO01000012">
    <property type="protein sequence ID" value="TDW56979.1"/>
    <property type="molecule type" value="Genomic_DNA"/>
</dbReference>
<evidence type="ECO:0000313" key="3">
    <source>
        <dbReference type="EMBL" id="TDW56979.1"/>
    </source>
</evidence>
<accession>A0A235CM73</accession>
<keyword evidence="1" id="KW-0812">Transmembrane</keyword>
<comment type="caution">
    <text evidence="2">The sequence shown here is derived from an EMBL/GenBank/DDBJ whole genome shotgun (WGS) entry which is preliminary data.</text>
</comment>
<proteinExistence type="predicted"/>
<dbReference type="RefSeq" id="WP_094276853.1">
    <property type="nucleotide sequence ID" value="NZ_NQJF01000002.1"/>
</dbReference>
<name>A0A235CM73_9GAMM</name>
<dbReference type="InterPro" id="IPR045584">
    <property type="entry name" value="Pilin-like"/>
</dbReference>
<dbReference type="AlphaFoldDB" id="A0A235CM73"/>
<evidence type="ECO:0000313" key="5">
    <source>
        <dbReference type="Proteomes" id="UP000295058"/>
    </source>
</evidence>
<dbReference type="Proteomes" id="UP000295058">
    <property type="component" value="Unassembled WGS sequence"/>
</dbReference>
<sequence>MKNARHSSGFTLIEVLVAITIMVTVISVAFPMFNQAQLQHVKADAVREKAMFEENMRNQISLINPGEQKQGAGDLGEDLQFEWKAEPVSAAMLIRGELTSDSEQFLQLYKIAVAYRSGNNSGAFEFEQLGWYDK</sequence>
<keyword evidence="1" id="KW-0472">Membrane</keyword>
<feature type="transmembrane region" description="Helical" evidence="1">
    <location>
        <begin position="12"/>
        <end position="33"/>
    </location>
</feature>
<dbReference type="OrthoDB" id="6387944at2"/>
<evidence type="ECO:0000313" key="2">
    <source>
        <dbReference type="EMBL" id="OYD25663.1"/>
    </source>
</evidence>
<dbReference type="SUPFAM" id="SSF54523">
    <property type="entry name" value="Pili subunits"/>
    <property type="match status" value="1"/>
</dbReference>
<reference evidence="2 4" key="1">
    <citation type="submission" date="2017-08" db="EMBL/GenBank/DDBJ databases">
        <title>Draft Genome Sequence of the Marine Bacterium Oceanimonas baumannii ATCC 700832.</title>
        <authorList>
            <person name="Mcclelland W.D."/>
            <person name="Brennan M.A."/>
            <person name="Trachtenberg A.M."/>
            <person name="Maclea K.S."/>
        </authorList>
    </citation>
    <scope>NUCLEOTIDE SEQUENCE [LARGE SCALE GENOMIC DNA]</scope>
    <source>
        <strain evidence="2 4">ATCC 700832</strain>
    </source>
</reference>
<organism evidence="2 4">
    <name type="scientific">Oceanimonas baumannii</name>
    <dbReference type="NCBI Taxonomy" id="129578"/>
    <lineage>
        <taxon>Bacteria</taxon>
        <taxon>Pseudomonadati</taxon>
        <taxon>Pseudomonadota</taxon>
        <taxon>Gammaproteobacteria</taxon>
        <taxon>Aeromonadales</taxon>
        <taxon>Aeromonadaceae</taxon>
        <taxon>Oceanimonas</taxon>
    </lineage>
</organism>
<dbReference type="PROSITE" id="PS00409">
    <property type="entry name" value="PROKAR_NTER_METHYL"/>
    <property type="match status" value="1"/>
</dbReference>
<dbReference type="InterPro" id="IPR012902">
    <property type="entry name" value="N_methyl_site"/>
</dbReference>
<keyword evidence="5" id="KW-1185">Reference proteome</keyword>
<dbReference type="Pfam" id="PF07963">
    <property type="entry name" value="N_methyl"/>
    <property type="match status" value="1"/>
</dbReference>
<evidence type="ECO:0000313" key="4">
    <source>
        <dbReference type="Proteomes" id="UP000243640"/>
    </source>
</evidence>
<gene>
    <name evidence="2" type="ORF">B6S09_02115</name>
    <name evidence="3" type="ORF">LY04_02784</name>
</gene>
<dbReference type="NCBIfam" id="TIGR02532">
    <property type="entry name" value="IV_pilin_GFxxxE"/>
    <property type="match status" value="1"/>
</dbReference>
<keyword evidence="1" id="KW-1133">Transmembrane helix</keyword>
<evidence type="ECO:0000256" key="1">
    <source>
        <dbReference type="SAM" id="Phobius"/>
    </source>
</evidence>
<dbReference type="Proteomes" id="UP000243640">
    <property type="component" value="Unassembled WGS sequence"/>
</dbReference>
<dbReference type="EMBL" id="NQJF01000002">
    <property type="protein sequence ID" value="OYD25663.1"/>
    <property type="molecule type" value="Genomic_DNA"/>
</dbReference>